<feature type="transmembrane region" description="Helical" evidence="15">
    <location>
        <begin position="1371"/>
        <end position="1392"/>
    </location>
</feature>
<feature type="transmembrane region" description="Helical" evidence="15">
    <location>
        <begin position="104"/>
        <end position="128"/>
    </location>
</feature>
<dbReference type="PANTHER" id="PTHR11731:SF200">
    <property type="entry name" value="DIPEPTIDYL PEPTIDASE 10, ISOFORM B"/>
    <property type="match status" value="1"/>
</dbReference>
<dbReference type="Gene3D" id="1.20.1250.20">
    <property type="entry name" value="MFS general substrate transporter like domains"/>
    <property type="match status" value="2"/>
</dbReference>
<dbReference type="Proteomes" id="UP000011976">
    <property type="component" value="Unassembled WGS sequence"/>
</dbReference>
<keyword evidence="7 15" id="KW-0812">Transmembrane</keyword>
<feature type="transmembrane region" description="Helical" evidence="15">
    <location>
        <begin position="1546"/>
        <end position="1565"/>
    </location>
</feature>
<dbReference type="InterPro" id="IPR001375">
    <property type="entry name" value="Peptidase_S9_cat"/>
</dbReference>
<feature type="domain" description="Dipeptidylpeptidase IV N-terminal" evidence="17">
    <location>
        <begin position="312"/>
        <end position="748"/>
    </location>
</feature>
<feature type="compositionally biased region" description="Low complexity" evidence="14">
    <location>
        <begin position="1195"/>
        <end position="1211"/>
    </location>
</feature>
<keyword evidence="6" id="KW-0645">Protease</keyword>
<dbReference type="FunFam" id="3.40.50.1820:FF:000003">
    <property type="entry name" value="Dipeptidyl peptidase 4"/>
    <property type="match status" value="1"/>
</dbReference>
<dbReference type="SUPFAM" id="SSF82171">
    <property type="entry name" value="DPP6 N-terminal domain-like"/>
    <property type="match status" value="1"/>
</dbReference>
<feature type="region of interest" description="Disordered" evidence="14">
    <location>
        <begin position="1"/>
        <end position="101"/>
    </location>
</feature>
<dbReference type="InterPro" id="IPR050278">
    <property type="entry name" value="Serine_Prot_S9B/DPPIV"/>
</dbReference>
<accession>M9MEM2</accession>
<dbReference type="MEROPS" id="S09.006"/>
<feature type="region of interest" description="Disordered" evidence="14">
    <location>
        <begin position="1195"/>
        <end position="1215"/>
    </location>
</feature>
<evidence type="ECO:0000313" key="18">
    <source>
        <dbReference type="EMBL" id="GAC75438.1"/>
    </source>
</evidence>
<dbReference type="Gene3D" id="3.40.50.1820">
    <property type="entry name" value="alpha/beta hydrolase"/>
    <property type="match status" value="1"/>
</dbReference>
<evidence type="ECO:0000259" key="16">
    <source>
        <dbReference type="Pfam" id="PF00326"/>
    </source>
</evidence>
<dbReference type="STRING" id="1151754.M9MEM2"/>
<feature type="domain" description="Peptidase S9 prolyl oligopeptidase catalytic" evidence="16">
    <location>
        <begin position="841"/>
        <end position="1040"/>
    </location>
</feature>
<evidence type="ECO:0000256" key="8">
    <source>
        <dbReference type="ARBA" id="ARBA00022801"/>
    </source>
</evidence>
<feature type="transmembrane region" description="Helical" evidence="15">
    <location>
        <begin position="1661"/>
        <end position="1679"/>
    </location>
</feature>
<dbReference type="InterPro" id="IPR002469">
    <property type="entry name" value="Peptidase_S9B_N"/>
</dbReference>
<dbReference type="SUPFAM" id="SSF103473">
    <property type="entry name" value="MFS general substrate transporter"/>
    <property type="match status" value="1"/>
</dbReference>
<evidence type="ECO:0000256" key="15">
    <source>
        <dbReference type="SAM" id="Phobius"/>
    </source>
</evidence>
<protein>
    <submittedName>
        <fullName evidence="18">Component of vacuolar transporter chaperone</fullName>
    </submittedName>
</protein>
<dbReference type="Pfam" id="PF07690">
    <property type="entry name" value="MFS_1"/>
    <property type="match status" value="1"/>
</dbReference>
<evidence type="ECO:0000256" key="3">
    <source>
        <dbReference type="ARBA" id="ARBA00006150"/>
    </source>
</evidence>
<evidence type="ECO:0000256" key="6">
    <source>
        <dbReference type="ARBA" id="ARBA00022670"/>
    </source>
</evidence>
<dbReference type="Pfam" id="PF00930">
    <property type="entry name" value="DPPIV_N"/>
    <property type="match status" value="1"/>
</dbReference>
<feature type="transmembrane region" description="Helical" evidence="15">
    <location>
        <begin position="1398"/>
        <end position="1422"/>
    </location>
</feature>
<keyword evidence="11 15" id="KW-1133">Transmembrane helix</keyword>
<name>M9MEM2_PSEA3</name>
<feature type="compositionally biased region" description="Polar residues" evidence="14">
    <location>
        <begin position="85"/>
        <end position="96"/>
    </location>
</feature>
<dbReference type="GO" id="GO:0006508">
    <property type="term" value="P:proteolysis"/>
    <property type="evidence" value="ECO:0007669"/>
    <property type="project" value="UniProtKB-KW"/>
</dbReference>
<keyword evidence="5" id="KW-0926">Vacuole</keyword>
<feature type="transmembrane region" description="Helical" evidence="15">
    <location>
        <begin position="1313"/>
        <end position="1331"/>
    </location>
</feature>
<keyword evidence="9" id="KW-0720">Serine protease</keyword>
<dbReference type="EMBL" id="DF196781">
    <property type="protein sequence ID" value="GAC75438.1"/>
    <property type="molecule type" value="Genomic_DNA"/>
</dbReference>
<keyword evidence="8" id="KW-0378">Hydrolase</keyword>
<dbReference type="InterPro" id="IPR036259">
    <property type="entry name" value="MFS_trans_sf"/>
</dbReference>
<feature type="transmembrane region" description="Helical" evidence="15">
    <location>
        <begin position="1249"/>
        <end position="1272"/>
    </location>
</feature>
<comment type="subcellular location">
    <subcellularLocation>
        <location evidence="1">Membrane</location>
        <topology evidence="1">Multi-pass membrane protein</topology>
    </subcellularLocation>
    <subcellularLocation>
        <location evidence="2">Vacuole membrane</location>
        <topology evidence="2">Single-pass type II membrane protein</topology>
    </subcellularLocation>
</comment>
<feature type="transmembrane region" description="Helical" evidence="15">
    <location>
        <begin position="1278"/>
        <end position="1301"/>
    </location>
</feature>
<dbReference type="GO" id="GO:0004252">
    <property type="term" value="F:serine-type endopeptidase activity"/>
    <property type="evidence" value="ECO:0007669"/>
    <property type="project" value="InterPro"/>
</dbReference>
<organism evidence="18 19">
    <name type="scientific">Pseudozyma antarctica (strain T-34)</name>
    <name type="common">Yeast</name>
    <name type="synonym">Candida antarctica</name>
    <dbReference type="NCBI Taxonomy" id="1151754"/>
    <lineage>
        <taxon>Eukaryota</taxon>
        <taxon>Fungi</taxon>
        <taxon>Dikarya</taxon>
        <taxon>Basidiomycota</taxon>
        <taxon>Ustilaginomycotina</taxon>
        <taxon>Ustilaginomycetes</taxon>
        <taxon>Ustilaginales</taxon>
        <taxon>Ustilaginaceae</taxon>
        <taxon>Moesziomyces</taxon>
    </lineage>
</organism>
<dbReference type="GO" id="GO:0022857">
    <property type="term" value="F:transmembrane transporter activity"/>
    <property type="evidence" value="ECO:0007669"/>
    <property type="project" value="InterPro"/>
</dbReference>
<dbReference type="InterPro" id="IPR002471">
    <property type="entry name" value="Pept_S9_AS"/>
</dbReference>
<dbReference type="GO" id="GO:0004177">
    <property type="term" value="F:aminopeptidase activity"/>
    <property type="evidence" value="ECO:0007669"/>
    <property type="project" value="UniProtKB-KW"/>
</dbReference>
<feature type="compositionally biased region" description="Basic and acidic residues" evidence="14">
    <location>
        <begin position="18"/>
        <end position="30"/>
    </location>
</feature>
<proteinExistence type="inferred from homology"/>
<keyword evidence="10" id="KW-0735">Signal-anchor</keyword>
<sequence>MVPRTSYDSQATASDATVEERDEKPYRDDASADDAPLYPPTRVSSRYHAHDELEDGLGGVRLDDDEEVGLMQADRDARKPHQGSRIWSQLRSSPQRSGKRRPTAFSGCLIFFGVVIGFMLALPLLQWLSSNTASAAPASIPVGTAKPSSNVSLDASLESVQSWKQPASPNTPAGHYALANTQLFKVDFQDPGWETVAQAAAGTGLTEAEVTSFKTHDGHDLMPLDMDTVFSGTLAPQTSDLTWSEEDPDEGVFSHVDWTKRDIWLEDVTHARHQKTGSGKVAPFGGKVLVVEGKNVLDANGRMLTWTSFKLSPDLRWVLFFTEETDQWRYSKKSHLWLHDIAAKKTTQLGSGPKAPPKVTYAAWAPRPARANKDEAPTIAFVEENNLYVVPRAGESAVKVTDDGAATIFNAVPDWVYEEEVFGTDSVMWFSPAGSKLVFLRLDETAVPVYEFPIYNLDLYRAGMTQAYQKMTRMKYPKPGFANPTVSVKMIDLDEIRSATRQGGAVRPTQYTLHSPMSSKGKAADEVDRLLSTDAGVKERLVTEVKWVSDSALLVKETDRYSDVMRIVHFDVARGMLPTMKAGSAGADVEGEVVRKQDARADKSGWIRAAQTIEPLSHHNLSVGSTAYLDIVVSPQGFRHLAYYDSATSDQPVFLTDGAWEIAALKHVDARRRRAYFVAARPTPALRNAYYVELPDWQASASSRTPATYTLKEPVPLTDVSKPGSYDVRFDPKGAYYVLDYQGPDVPYQKVVGVDDASFELMLEENVLLRQMSSQYVKPSSTFYQLVLNSTLADGSRAVASVQEIRPHDFDATGATKYPVLVRVYGGPDSQLVDARWARADWHQYVASTLGYIVVVVDARGTGFRGQAYRATVAGKLGDAEAHDVNEAAAAIATLPYVDEKRVGVWGWSYGGYLTAKSVELDKKVFSLAVSVAPVTSWAFYDSVYTERYMKSPHTNRKGYEASAVHVNSAFGKTKYLLMQGSADDNVHFSNSAHLLDMLTKAKIRGFRFRMFTDSAHSISVRGAYRELFEEMTSFIAELWGAGGRREPKGAKAKNRPALHNSGRVCGDWRAFGECSVRGFWLTWPADHAEVGFGHSRQRTPADRALATSHAGHLSARLRRLSPPSSPLPLRLNGVDRAVKGNVPTWPSLEDRQARAAAAQPFSLIGIQALPFDIAVMSLREASVDLPAASGMRSRAAATPSASASTSASLRPRNHGPIRQAFKSAFSRFAAAPEGSDAQESKSTFLKEASLYTCFLLAGWVDATPGALLPAIREHWNLSFVLVSMLFVGTFVGCIIAAAFVSPLMDRFGFGKIISVAAALGLVFPVVFLTMPPFPVLIVAMMFSGMSNSSLDALVNVWISQRPRSDVRLGVVHFLYGLGALSSPLAAIPFLHEGRKGIAFQYFFCVSLALALAVLTMVTVAFKLQRDELVEGPAQQLATDDASIELQPRTATQVSDSADDKDKAIPPTPGSSSHAPLELMPIPAPVEDTRSGMYKLRAVVKQQKVQLLALFTMIYVGCEVTVGGWTSTFLIEVRNQETSANVLVSGFWAGIAFGRILLIPLTAWLGDELASLIYLVCAVGLQLLVWLVPNIIANAVALALLGIFLGPAFPIMIRVASKTIRPRAHLTAAISFISSFAAAGMALLPLLVGLASQAAPQGIKVLPPILVGLLAAQVGLWTLTNRSHFKQRFFSRRADGGAAEHDEDRLD</sequence>
<evidence type="ECO:0000256" key="5">
    <source>
        <dbReference type="ARBA" id="ARBA00022554"/>
    </source>
</evidence>
<evidence type="ECO:0000256" key="12">
    <source>
        <dbReference type="ARBA" id="ARBA00023136"/>
    </source>
</evidence>
<dbReference type="OrthoDB" id="16520at2759"/>
<evidence type="ECO:0000256" key="13">
    <source>
        <dbReference type="ARBA" id="ARBA00023180"/>
    </source>
</evidence>
<keyword evidence="4" id="KW-0031">Aminopeptidase</keyword>
<comment type="similarity">
    <text evidence="3">Belongs to the peptidase S9B family.</text>
</comment>
<evidence type="ECO:0000256" key="2">
    <source>
        <dbReference type="ARBA" id="ARBA00004576"/>
    </source>
</evidence>
<dbReference type="PANTHER" id="PTHR11731">
    <property type="entry name" value="PROTEASE FAMILY S9B,C DIPEPTIDYL-PEPTIDASE IV-RELATED"/>
    <property type="match status" value="1"/>
</dbReference>
<evidence type="ECO:0000256" key="11">
    <source>
        <dbReference type="ARBA" id="ARBA00022989"/>
    </source>
</evidence>
<evidence type="ECO:0000256" key="14">
    <source>
        <dbReference type="SAM" id="MobiDB-lite"/>
    </source>
</evidence>
<evidence type="ECO:0000256" key="9">
    <source>
        <dbReference type="ARBA" id="ARBA00022825"/>
    </source>
</evidence>
<dbReference type="GO" id="GO:0008239">
    <property type="term" value="F:dipeptidyl-peptidase activity"/>
    <property type="evidence" value="ECO:0007669"/>
    <property type="project" value="TreeGrafter"/>
</dbReference>
<dbReference type="PROSITE" id="PS00708">
    <property type="entry name" value="PRO_ENDOPEP_SER"/>
    <property type="match status" value="1"/>
</dbReference>
<feature type="transmembrane region" description="Helical" evidence="15">
    <location>
        <begin position="1572"/>
        <end position="1589"/>
    </location>
</feature>
<evidence type="ECO:0000256" key="4">
    <source>
        <dbReference type="ARBA" id="ARBA00022438"/>
    </source>
</evidence>
<evidence type="ECO:0000313" key="19">
    <source>
        <dbReference type="Proteomes" id="UP000011976"/>
    </source>
</evidence>
<dbReference type="Gene3D" id="2.140.10.30">
    <property type="entry name" value="Dipeptidylpeptidase IV, N-terminal domain"/>
    <property type="match status" value="1"/>
</dbReference>
<feature type="transmembrane region" description="Helical" evidence="15">
    <location>
        <begin position="1595"/>
        <end position="1616"/>
    </location>
</feature>
<dbReference type="FunFam" id="1.20.1250.20:FF:000286">
    <property type="entry name" value="MFS efflux transporter"/>
    <property type="match status" value="1"/>
</dbReference>
<evidence type="ECO:0000256" key="10">
    <source>
        <dbReference type="ARBA" id="ARBA00022968"/>
    </source>
</evidence>
<gene>
    <name evidence="18" type="ORF">PANT_15d00074</name>
</gene>
<keyword evidence="12 15" id="KW-0472">Membrane</keyword>
<feature type="transmembrane region" description="Helical" evidence="15">
    <location>
        <begin position="1505"/>
        <end position="1526"/>
    </location>
</feature>
<evidence type="ECO:0000256" key="7">
    <source>
        <dbReference type="ARBA" id="ARBA00022692"/>
    </source>
</evidence>
<feature type="transmembrane region" description="Helical" evidence="15">
    <location>
        <begin position="1628"/>
        <end position="1649"/>
    </location>
</feature>
<dbReference type="GO" id="GO:0005886">
    <property type="term" value="C:plasma membrane"/>
    <property type="evidence" value="ECO:0007669"/>
    <property type="project" value="TreeGrafter"/>
</dbReference>
<dbReference type="InterPro" id="IPR029058">
    <property type="entry name" value="AB_hydrolase_fold"/>
</dbReference>
<reference evidence="19" key="1">
    <citation type="journal article" date="2013" name="Genome Announc.">
        <title>Genome sequence of the basidiomycetous yeast Pseudozyma antarctica T-34, a producer of the glycolipid biosurfactants mannosylerythritol lipids.</title>
        <authorList>
            <person name="Morita T."/>
            <person name="Koike H."/>
            <person name="Koyama Y."/>
            <person name="Hagiwara H."/>
            <person name="Ito E."/>
            <person name="Fukuoka T."/>
            <person name="Imura T."/>
            <person name="Machida M."/>
            <person name="Kitamoto D."/>
        </authorList>
    </citation>
    <scope>NUCLEOTIDE SEQUENCE [LARGE SCALE GENOMIC DNA]</scope>
    <source>
        <strain evidence="19">T-34</strain>
    </source>
</reference>
<dbReference type="InterPro" id="IPR011701">
    <property type="entry name" value="MFS"/>
</dbReference>
<keyword evidence="13" id="KW-0325">Glycoprotein</keyword>
<feature type="region of interest" description="Disordered" evidence="14">
    <location>
        <begin position="1448"/>
        <end position="1477"/>
    </location>
</feature>
<dbReference type="SUPFAM" id="SSF53474">
    <property type="entry name" value="alpha/beta-Hydrolases"/>
    <property type="match status" value="1"/>
</dbReference>
<dbReference type="GO" id="GO:0005774">
    <property type="term" value="C:vacuolar membrane"/>
    <property type="evidence" value="ECO:0007669"/>
    <property type="project" value="UniProtKB-SubCell"/>
</dbReference>
<feature type="compositionally biased region" description="Polar residues" evidence="14">
    <location>
        <begin position="1"/>
        <end position="15"/>
    </location>
</feature>
<dbReference type="Pfam" id="PF00326">
    <property type="entry name" value="Peptidase_S9"/>
    <property type="match status" value="1"/>
</dbReference>
<evidence type="ECO:0000256" key="1">
    <source>
        <dbReference type="ARBA" id="ARBA00004141"/>
    </source>
</evidence>
<evidence type="ECO:0000259" key="17">
    <source>
        <dbReference type="Pfam" id="PF00930"/>
    </source>
</evidence>